<dbReference type="OrthoDB" id="1092050at2"/>
<proteinExistence type="predicted"/>
<dbReference type="EMBL" id="RWIU01000001">
    <property type="protein sequence ID" value="RSK46099.1"/>
    <property type="molecule type" value="Genomic_DNA"/>
</dbReference>
<keyword evidence="3" id="KW-1185">Reference proteome</keyword>
<protein>
    <recommendedName>
        <fullName evidence="1">HipA-like kinase domain-containing protein</fullName>
    </recommendedName>
</protein>
<evidence type="ECO:0000313" key="3">
    <source>
        <dbReference type="Proteomes" id="UP000270291"/>
    </source>
</evidence>
<dbReference type="Proteomes" id="UP000270291">
    <property type="component" value="Unassembled WGS sequence"/>
</dbReference>
<sequence>MLAPLFQSRVRVIQDVLPTAHEPLLVLTEEYESYYLKYHKASYNAHEMQAEWLCAALLREWGIPTPDVAVLTIGEAVISNLPSNAKRAASYLKKPCFGSKAILGAQDSVELLNGQIELEKLSNAEDLVWLALYDAWIANDDRRASHHNTLLAPDDSGKKYIIWAIDHAYAFSRIDLCYLDPQYLYCDFKKNLISATATKAHLRRWRQHQPLWIEEELRSGFYLRVENCQKRFLDICEWLPPSYKLSERSQTALFNFLFSESRQELLLSRFFECLP</sequence>
<name>A0A3R9MN42_9BACT</name>
<evidence type="ECO:0000259" key="1">
    <source>
        <dbReference type="Pfam" id="PF20613"/>
    </source>
</evidence>
<dbReference type="Pfam" id="PF20613">
    <property type="entry name" value="HipA_2"/>
    <property type="match status" value="1"/>
</dbReference>
<feature type="domain" description="HipA-like kinase" evidence="1">
    <location>
        <begin position="12"/>
        <end position="173"/>
    </location>
</feature>
<organism evidence="2 3">
    <name type="scientific">Hymenobacter perfusus</name>
    <dbReference type="NCBI Taxonomy" id="1236770"/>
    <lineage>
        <taxon>Bacteria</taxon>
        <taxon>Pseudomonadati</taxon>
        <taxon>Bacteroidota</taxon>
        <taxon>Cytophagia</taxon>
        <taxon>Cytophagales</taxon>
        <taxon>Hymenobacteraceae</taxon>
        <taxon>Hymenobacter</taxon>
    </lineage>
</organism>
<reference evidence="2 3" key="1">
    <citation type="submission" date="2018-12" db="EMBL/GenBank/DDBJ databases">
        <authorList>
            <person name="Feng G."/>
            <person name="Zhu H."/>
        </authorList>
    </citation>
    <scope>NUCLEOTIDE SEQUENCE [LARGE SCALE GENOMIC DNA]</scope>
    <source>
        <strain evidence="2 3">LMG 26000</strain>
    </source>
</reference>
<dbReference type="AlphaFoldDB" id="A0A3R9MN42"/>
<dbReference type="InterPro" id="IPR046748">
    <property type="entry name" value="HipA_2"/>
</dbReference>
<comment type="caution">
    <text evidence="2">The sequence shown here is derived from an EMBL/GenBank/DDBJ whole genome shotgun (WGS) entry which is preliminary data.</text>
</comment>
<gene>
    <name evidence="2" type="ORF">EI293_02710</name>
</gene>
<dbReference type="RefSeq" id="WP_125435432.1">
    <property type="nucleotide sequence ID" value="NZ_RWIU01000001.1"/>
</dbReference>
<evidence type="ECO:0000313" key="2">
    <source>
        <dbReference type="EMBL" id="RSK46099.1"/>
    </source>
</evidence>
<accession>A0A3R9MN42</accession>